<dbReference type="InterPro" id="IPR004165">
    <property type="entry name" value="CoA_trans_fam_I"/>
</dbReference>
<dbReference type="Proteomes" id="UP000294555">
    <property type="component" value="Unassembled WGS sequence"/>
</dbReference>
<dbReference type="InterPro" id="IPR037171">
    <property type="entry name" value="NagB/RpiA_transferase-like"/>
</dbReference>
<gene>
    <name evidence="1" type="ORF">EZJ58_5075</name>
</gene>
<evidence type="ECO:0000313" key="2">
    <source>
        <dbReference type="Proteomes" id="UP000294555"/>
    </source>
</evidence>
<dbReference type="Pfam" id="PF01144">
    <property type="entry name" value="CoA_trans"/>
    <property type="match status" value="1"/>
</dbReference>
<dbReference type="EMBL" id="SJOI01000001">
    <property type="protein sequence ID" value="TCL06783.1"/>
    <property type="molecule type" value="Genomic_DNA"/>
</dbReference>
<dbReference type="SUPFAM" id="SSF100950">
    <property type="entry name" value="NagB/RpiA/CoA transferase-like"/>
    <property type="match status" value="1"/>
</dbReference>
<dbReference type="PANTHER" id="PTHR43293">
    <property type="entry name" value="ACETATE COA-TRANSFERASE YDIF"/>
    <property type="match status" value="1"/>
</dbReference>
<name>A0A4R1NGZ5_9GAMM</name>
<keyword evidence="1" id="KW-0808">Transferase</keyword>
<protein>
    <submittedName>
        <fullName evidence="1">Glutaconate CoA-transferase subunit A</fullName>
    </submittedName>
</protein>
<organism evidence="1 2">
    <name type="scientific">Sodalis ligni</name>
    <dbReference type="NCBI Taxonomy" id="2697027"/>
    <lineage>
        <taxon>Bacteria</taxon>
        <taxon>Pseudomonadati</taxon>
        <taxon>Pseudomonadota</taxon>
        <taxon>Gammaproteobacteria</taxon>
        <taxon>Enterobacterales</taxon>
        <taxon>Bruguierivoracaceae</taxon>
        <taxon>Sodalis</taxon>
    </lineage>
</organism>
<comment type="caution">
    <text evidence="1">The sequence shown here is derived from an EMBL/GenBank/DDBJ whole genome shotgun (WGS) entry which is preliminary data.</text>
</comment>
<proteinExistence type="predicted"/>
<keyword evidence="2" id="KW-1185">Reference proteome</keyword>
<dbReference type="SMART" id="SM00882">
    <property type="entry name" value="CoA_trans"/>
    <property type="match status" value="1"/>
</dbReference>
<sequence>MGRTSKLTSLNVAAKMVSDGQRIALGGFAVYQRPMAFACELVRQGRRKLTLVGVVNSIEADLLIGAGAVSRIETSYVGLEKYGQARNFRRAVENGVLEAVDYPELLAWDRFRASQEGLPFWPCAFLGGSGVVKYNPDIIPFTCPVTSAMLWAVPPAAPDVVIVHAPMGDEYGNVAFNHPRMLPQSVDITLTRACDTVIVTVEKIVTAREIKQRPHLVEIPAFRTTHIVEAPFGAYPTAMAGLYDCDDAAFADYAKASASAGHFAAWLAQTVKAPAGPAAWPERFGMVRPPSPGNRETPA</sequence>
<reference evidence="1 2" key="1">
    <citation type="submission" date="2019-02" db="EMBL/GenBank/DDBJ databases">
        <title>Investigation of anaerobic lignin degradation for improved lignocellulosic biofuels.</title>
        <authorList>
            <person name="Deangelis K."/>
        </authorList>
    </citation>
    <scope>NUCLEOTIDE SEQUENCE [LARGE SCALE GENOMIC DNA]</scope>
    <source>
        <strain evidence="1 2">159R</strain>
    </source>
</reference>
<dbReference type="PANTHER" id="PTHR43293:SF3">
    <property type="entry name" value="CHOLESTEROL RING-CLEAVING HYDROLASE IPDB SUBUNIT"/>
    <property type="match status" value="1"/>
</dbReference>
<dbReference type="RefSeq" id="WP_165934246.1">
    <property type="nucleotide sequence ID" value="NZ_SJOI01000001.1"/>
</dbReference>
<dbReference type="GO" id="GO:0008410">
    <property type="term" value="F:CoA-transferase activity"/>
    <property type="evidence" value="ECO:0007669"/>
    <property type="project" value="InterPro"/>
</dbReference>
<accession>A0A4R1NGZ5</accession>
<evidence type="ECO:0000313" key="1">
    <source>
        <dbReference type="EMBL" id="TCL06783.1"/>
    </source>
</evidence>
<dbReference type="Gene3D" id="3.40.1080.10">
    <property type="entry name" value="Glutaconate Coenzyme A-transferase"/>
    <property type="match status" value="1"/>
</dbReference>
<dbReference type="AlphaFoldDB" id="A0A4R1NGZ5"/>